<keyword evidence="2" id="KW-1185">Reference proteome</keyword>
<dbReference type="GeneID" id="19879328"/>
<dbReference type="Gene3D" id="3.80.10.10">
    <property type="entry name" value="Ribonuclease Inhibitor"/>
    <property type="match status" value="1"/>
</dbReference>
<dbReference type="Proteomes" id="UP000011081">
    <property type="component" value="Unassembled WGS sequence"/>
</dbReference>
<proteinExistence type="predicted"/>
<dbReference type="RefSeq" id="XP_008074469.1">
    <property type="nucleotide sequence ID" value="XM_008076278.1"/>
</dbReference>
<dbReference type="EMBL" id="GL877425">
    <property type="protein sequence ID" value="ELA47089.1"/>
    <property type="molecule type" value="Genomic_DNA"/>
</dbReference>
<accession>L2GTY9</accession>
<name>L2GTY9_VAVCU</name>
<evidence type="ECO:0000313" key="1">
    <source>
        <dbReference type="EMBL" id="ELA47089.1"/>
    </source>
</evidence>
<dbReference type="HOGENOM" id="CLU_033135_0_0_1"/>
<sequence>MLCANIDGGEDDDGSEYVYAEEELRYDLEHLLDEPEEHLDLRCAHIVERLLLSDCETLLERATMEKYENLKTFYHELSKTIQIVYEAEKFSLYFSAQQEDNSEPRERLKVFIDKSSIEKAKDILKRFDRVNLTIVVHKWSRNLSDVNLGDIMQKFDFITDLYLLFLTHIYTSVNGKSYNMLQNFLNFEKFPKLRTLKVKHMFVTDEFLEKVSNMKLESLMFIGCTFLTSKDTVQTVQQCKQIEVAFGESYENICFNRCRWFRPILSPLAHKQTIIIKVNLNKCVKLRNLTVNTGEYASVMLSDQIVRGLRCLSLGEKNRELLLSSFQCYDIIPEYLSIDIFDLKLAIKF</sequence>
<evidence type="ECO:0000313" key="2">
    <source>
        <dbReference type="Proteomes" id="UP000011081"/>
    </source>
</evidence>
<reference evidence="2" key="1">
    <citation type="submission" date="2011-03" db="EMBL/GenBank/DDBJ databases">
        <title>The genome sequence of Vavraia culicis strain floridensis.</title>
        <authorList>
            <consortium name="The Broad Institute Genome Sequencing Platform"/>
            <person name="Cuomo C."/>
            <person name="Becnel J."/>
            <person name="Sanscrainte N."/>
            <person name="Young S.K."/>
            <person name="Zeng Q."/>
            <person name="Gargeya S."/>
            <person name="Fitzgerald M."/>
            <person name="Haas B."/>
            <person name="Abouelleil A."/>
            <person name="Alvarado L."/>
            <person name="Arachchi H.M."/>
            <person name="Berlin A."/>
            <person name="Chapman S.B."/>
            <person name="Gearin G."/>
            <person name="Goldberg J."/>
            <person name="Griggs A."/>
            <person name="Gujja S."/>
            <person name="Hansen M."/>
            <person name="Heiman D."/>
            <person name="Howarth C."/>
            <person name="Larimer J."/>
            <person name="Lui A."/>
            <person name="MacDonald P.J.P."/>
            <person name="McCowen C."/>
            <person name="Montmayeur A."/>
            <person name="Murphy C."/>
            <person name="Neiman D."/>
            <person name="Pearson M."/>
            <person name="Priest M."/>
            <person name="Roberts A."/>
            <person name="Saif S."/>
            <person name="Shea T."/>
            <person name="Sisk P."/>
            <person name="Stolte C."/>
            <person name="Sykes S."/>
            <person name="Wortman J."/>
            <person name="Nusbaum C."/>
            <person name="Birren B."/>
        </authorList>
    </citation>
    <scope>NUCLEOTIDE SEQUENCE [LARGE SCALE GENOMIC DNA]</scope>
    <source>
        <strain evidence="2">floridensis</strain>
    </source>
</reference>
<dbReference type="InParanoid" id="L2GTY9"/>
<dbReference type="AlphaFoldDB" id="L2GTY9"/>
<gene>
    <name evidence="1" type="ORF">VCUG_01450</name>
</gene>
<organism evidence="1 2">
    <name type="scientific">Vavraia culicis (isolate floridensis)</name>
    <name type="common">Microsporidian parasite</name>
    <dbReference type="NCBI Taxonomy" id="948595"/>
    <lineage>
        <taxon>Eukaryota</taxon>
        <taxon>Fungi</taxon>
        <taxon>Fungi incertae sedis</taxon>
        <taxon>Microsporidia</taxon>
        <taxon>Pleistophoridae</taxon>
        <taxon>Vavraia</taxon>
    </lineage>
</organism>
<dbReference type="VEuPathDB" id="MicrosporidiaDB:VCUG_01450"/>
<dbReference type="InterPro" id="IPR032675">
    <property type="entry name" value="LRR_dom_sf"/>
</dbReference>
<protein>
    <submittedName>
        <fullName evidence="1">Uncharacterized protein</fullName>
    </submittedName>
</protein>